<evidence type="ECO:0000313" key="5">
    <source>
        <dbReference type="Proteomes" id="UP000469523"/>
    </source>
</evidence>
<dbReference type="AlphaFoldDB" id="A0A6N7XZY5"/>
<keyword evidence="2" id="KW-0472">Membrane</keyword>
<dbReference type="Gene3D" id="1.10.3730.20">
    <property type="match status" value="1"/>
</dbReference>
<keyword evidence="5" id="KW-1185">Reference proteome</keyword>
<feature type="domain" description="EamA" evidence="3">
    <location>
        <begin position="5"/>
        <end position="136"/>
    </location>
</feature>
<feature type="transmembrane region" description="Helical" evidence="2">
    <location>
        <begin position="120"/>
        <end position="139"/>
    </location>
</feature>
<dbReference type="PANTHER" id="PTHR22911">
    <property type="entry name" value="ACYL-MALONYL CONDENSING ENZYME-RELATED"/>
    <property type="match status" value="1"/>
</dbReference>
<feature type="transmembrane region" description="Helical" evidence="2">
    <location>
        <begin position="67"/>
        <end position="87"/>
    </location>
</feature>
<keyword evidence="2" id="KW-1133">Transmembrane helix</keyword>
<sequence>MELTWFSLALLATLFWGLSDVSFKRGTDPNDKYSHLRILIMIGIIMGLQAFVELYKLDFNYSIKTNFIYFPVSFLYILSMAVDFYGYRYLQISVGSPVASTSGAMAGILSFMVLGKTMTGIQFLAVSLITIGLILLAVLEGKEARKKDLSLEEKKLNLGAVALIFPIIYAVVDAFATFLDDMYLSNILTPEEALISFELTFFIVALISLFYLVVIKKERYNIKDEKFNIIGGICETAGQFFYVYALTGNSVVAAPLMSIDSIVAVIFGRIWLKEKLSKNQYFTIIMITIGVFILGFFE</sequence>
<dbReference type="InterPro" id="IPR000620">
    <property type="entry name" value="EamA_dom"/>
</dbReference>
<feature type="transmembrane region" description="Helical" evidence="2">
    <location>
        <begin position="279"/>
        <end position="297"/>
    </location>
</feature>
<dbReference type="Pfam" id="PF00892">
    <property type="entry name" value="EamA"/>
    <property type="match status" value="2"/>
</dbReference>
<gene>
    <name evidence="4" type="ORF">FYJ83_07760</name>
</gene>
<name>A0A6N7XZY5_9FIRM</name>
<keyword evidence="2" id="KW-0812">Transmembrane</keyword>
<evidence type="ECO:0000313" key="4">
    <source>
        <dbReference type="EMBL" id="MSU01360.1"/>
    </source>
</evidence>
<reference evidence="4 5" key="1">
    <citation type="submission" date="2019-09" db="EMBL/GenBank/DDBJ databases">
        <title>In-depth cultivation of the pig gut microbiome towards novel bacterial diversity and tailored functional studies.</title>
        <authorList>
            <person name="Wylensek D."/>
            <person name="Hitch T.C.A."/>
            <person name="Clavel T."/>
        </authorList>
    </citation>
    <scope>NUCLEOTIDE SEQUENCE [LARGE SCALE GENOMIC DNA]</scope>
    <source>
        <strain evidence="4 5">WCA3-693-APC-4?</strain>
    </source>
</reference>
<feature type="transmembrane region" description="Helical" evidence="2">
    <location>
        <begin position="194"/>
        <end position="215"/>
    </location>
</feature>
<feature type="transmembrane region" description="Helical" evidence="2">
    <location>
        <begin position="251"/>
        <end position="272"/>
    </location>
</feature>
<dbReference type="RefSeq" id="WP_154439769.1">
    <property type="nucleotide sequence ID" value="NZ_VUNQ01000013.1"/>
</dbReference>
<dbReference type="GO" id="GO:0016020">
    <property type="term" value="C:membrane"/>
    <property type="evidence" value="ECO:0007669"/>
    <property type="project" value="InterPro"/>
</dbReference>
<organism evidence="4 5">
    <name type="scientific">Tissierella pigra</name>
    <dbReference type="NCBI Taxonomy" id="2607614"/>
    <lineage>
        <taxon>Bacteria</taxon>
        <taxon>Bacillati</taxon>
        <taxon>Bacillota</taxon>
        <taxon>Tissierellia</taxon>
        <taxon>Tissierellales</taxon>
        <taxon>Tissierellaceae</taxon>
        <taxon>Tissierella</taxon>
    </lineage>
</organism>
<dbReference type="InterPro" id="IPR037185">
    <property type="entry name" value="EmrE-like"/>
</dbReference>
<accession>A0A6N7XZY5</accession>
<dbReference type="EMBL" id="VUNQ01000013">
    <property type="protein sequence ID" value="MSU01360.1"/>
    <property type="molecule type" value="Genomic_DNA"/>
</dbReference>
<evidence type="ECO:0000259" key="3">
    <source>
        <dbReference type="Pfam" id="PF00892"/>
    </source>
</evidence>
<proteinExistence type="inferred from homology"/>
<feature type="domain" description="EamA" evidence="3">
    <location>
        <begin position="200"/>
        <end position="294"/>
    </location>
</feature>
<feature type="transmembrane region" description="Helical" evidence="2">
    <location>
        <begin position="227"/>
        <end position="245"/>
    </location>
</feature>
<dbReference type="SUPFAM" id="SSF103481">
    <property type="entry name" value="Multidrug resistance efflux transporter EmrE"/>
    <property type="match status" value="2"/>
</dbReference>
<dbReference type="PANTHER" id="PTHR22911:SF137">
    <property type="entry name" value="SOLUTE CARRIER FAMILY 35 MEMBER G2-RELATED"/>
    <property type="match status" value="1"/>
</dbReference>
<feature type="transmembrane region" description="Helical" evidence="2">
    <location>
        <begin position="35"/>
        <end position="55"/>
    </location>
</feature>
<evidence type="ECO:0000256" key="2">
    <source>
        <dbReference type="SAM" id="Phobius"/>
    </source>
</evidence>
<evidence type="ECO:0000256" key="1">
    <source>
        <dbReference type="ARBA" id="ARBA00007362"/>
    </source>
</evidence>
<comment type="similarity">
    <text evidence="1">Belongs to the EamA transporter family.</text>
</comment>
<protein>
    <submittedName>
        <fullName evidence="4">DMT family transporter</fullName>
    </submittedName>
</protein>
<feature type="transmembrane region" description="Helical" evidence="2">
    <location>
        <begin position="160"/>
        <end position="179"/>
    </location>
</feature>
<comment type="caution">
    <text evidence="4">The sequence shown here is derived from an EMBL/GenBank/DDBJ whole genome shotgun (WGS) entry which is preliminary data.</text>
</comment>
<dbReference type="Proteomes" id="UP000469523">
    <property type="component" value="Unassembled WGS sequence"/>
</dbReference>